<dbReference type="EMBL" id="AP022570">
    <property type="protein sequence ID" value="BBX51366.1"/>
    <property type="molecule type" value="Genomic_DNA"/>
</dbReference>
<reference evidence="2 3" key="1">
    <citation type="journal article" date="2019" name="Emerg. Microbes Infect.">
        <title>Comprehensive subspecies identification of 175 nontuberculous mycobacteria species based on 7547 genomic profiles.</title>
        <authorList>
            <person name="Matsumoto Y."/>
            <person name="Kinjo T."/>
            <person name="Motooka D."/>
            <person name="Nabeya D."/>
            <person name="Jung N."/>
            <person name="Uechi K."/>
            <person name="Horii T."/>
            <person name="Iida T."/>
            <person name="Fujita J."/>
            <person name="Nakamura S."/>
        </authorList>
    </citation>
    <scope>NUCLEOTIDE SEQUENCE [LARGE SCALE GENOMIC DNA]</scope>
    <source>
        <strain evidence="2 3">JCM 12603</strain>
    </source>
</reference>
<evidence type="ECO:0000256" key="1">
    <source>
        <dbReference type="SAM" id="Phobius"/>
    </source>
</evidence>
<dbReference type="Proteomes" id="UP000466785">
    <property type="component" value="Chromosome"/>
</dbReference>
<keyword evidence="1" id="KW-1133">Transmembrane helix</keyword>
<organism evidence="2 3">
    <name type="scientific">Mycolicibacterium poriferae</name>
    <dbReference type="NCBI Taxonomy" id="39694"/>
    <lineage>
        <taxon>Bacteria</taxon>
        <taxon>Bacillati</taxon>
        <taxon>Actinomycetota</taxon>
        <taxon>Actinomycetes</taxon>
        <taxon>Mycobacteriales</taxon>
        <taxon>Mycobacteriaceae</taxon>
        <taxon>Mycolicibacterium</taxon>
    </lineage>
</organism>
<dbReference type="PANTHER" id="PTHR36844:SF1">
    <property type="entry name" value="PROTEASE PRSW"/>
    <property type="match status" value="1"/>
</dbReference>
<gene>
    <name evidence="2" type="ORF">MPOR_23920</name>
</gene>
<feature type="transmembrane region" description="Helical" evidence="1">
    <location>
        <begin position="216"/>
        <end position="235"/>
    </location>
</feature>
<feature type="transmembrane region" description="Helical" evidence="1">
    <location>
        <begin position="186"/>
        <end position="209"/>
    </location>
</feature>
<keyword evidence="1" id="KW-0812">Transmembrane</keyword>
<evidence type="ECO:0008006" key="4">
    <source>
        <dbReference type="Google" id="ProtNLM"/>
    </source>
</evidence>
<feature type="transmembrane region" description="Helical" evidence="1">
    <location>
        <begin position="46"/>
        <end position="68"/>
    </location>
</feature>
<feature type="transmembrane region" description="Helical" evidence="1">
    <location>
        <begin position="153"/>
        <end position="174"/>
    </location>
</feature>
<evidence type="ECO:0000313" key="3">
    <source>
        <dbReference type="Proteomes" id="UP000466785"/>
    </source>
</evidence>
<dbReference type="KEGG" id="mpof:MPOR_23920"/>
<feature type="transmembrane region" description="Helical" evidence="1">
    <location>
        <begin position="119"/>
        <end position="141"/>
    </location>
</feature>
<dbReference type="Pfam" id="PF13367">
    <property type="entry name" value="PrsW-protease"/>
    <property type="match status" value="1"/>
</dbReference>
<sequence length="288" mass="30495">MSPAPPRAPLRRSGLVQATVALLLLSFVAGAVLTAFGGTLFELSEATRLIVGLILAVVPAVLWLGLFYAQDRLEPEPHHYIVGLFLLGALLGGAIEQPLLRDLLQVQRWSDSGLFTELLANIVVHGLITAALVYAAVRFTVLPTPEFDERVDGIIYGTSVALGLGIAANLSYLFDNGTVSIGVGTMQVIVTSLAYATFGALVGYFLGLVKPGGAPPWYAGLGVLVTAIVHGLYLYVADLFGSASSGFSYNPWPPLISTTIFAVVVFAVVFLLIRGSVGRTTMEKETSE</sequence>
<feature type="transmembrane region" description="Helical" evidence="1">
    <location>
        <begin position="80"/>
        <end position="99"/>
    </location>
</feature>
<proteinExistence type="predicted"/>
<name>A0A6N4V710_9MYCO</name>
<evidence type="ECO:0000313" key="2">
    <source>
        <dbReference type="EMBL" id="BBX51366.1"/>
    </source>
</evidence>
<dbReference type="RefSeq" id="WP_163673945.1">
    <property type="nucleotide sequence ID" value="NZ_AP022570.1"/>
</dbReference>
<accession>A0A6N4V710</accession>
<dbReference type="PANTHER" id="PTHR36844">
    <property type="entry name" value="PROTEASE PRSW"/>
    <property type="match status" value="1"/>
</dbReference>
<dbReference type="InterPro" id="IPR026898">
    <property type="entry name" value="PrsW"/>
</dbReference>
<feature type="transmembrane region" description="Helical" evidence="1">
    <location>
        <begin position="255"/>
        <end position="273"/>
    </location>
</feature>
<keyword evidence="1" id="KW-0472">Membrane</keyword>
<protein>
    <recommendedName>
        <fullName evidence="4">Protease PrsW</fullName>
    </recommendedName>
</protein>
<dbReference type="GO" id="GO:0008233">
    <property type="term" value="F:peptidase activity"/>
    <property type="evidence" value="ECO:0007669"/>
    <property type="project" value="InterPro"/>
</dbReference>
<dbReference type="AlphaFoldDB" id="A0A6N4V710"/>
<keyword evidence="3" id="KW-1185">Reference proteome</keyword>